<dbReference type="Gene3D" id="1.10.760.10">
    <property type="entry name" value="Cytochrome c-like domain"/>
    <property type="match status" value="1"/>
</dbReference>
<sequence>MKTLRTASLPLLAALFAAGCGHAPKAGETAAAFDAPLDITGSFAPRGQAGMDRLDQDETQRICSEYEGKPVPPELVTTIMEAANAGIRFPADGNYLGDWKNGEKIAKTGTGLQSNDDPNLPNGGNCYACHQMAAEEIAYGTIAPSLGLYGKLRGNSEPILKYTWTRLWNSHAYNACSHMPRFGEKKILDEQQLKDVMAYLFDPQSPVNLEAPGKD</sequence>
<dbReference type="InterPro" id="IPR009056">
    <property type="entry name" value="Cyt_c-like_dom"/>
</dbReference>
<keyword evidence="1 4" id="KW-0349">Heme</keyword>
<dbReference type="eggNOG" id="COG2010">
    <property type="taxonomic scope" value="Bacteria"/>
</dbReference>
<evidence type="ECO:0000256" key="5">
    <source>
        <dbReference type="SAM" id="SignalP"/>
    </source>
</evidence>
<dbReference type="Proteomes" id="UP000029392">
    <property type="component" value="Unassembled WGS sequence"/>
</dbReference>
<name>A0A091B6H1_9GAMM</name>
<dbReference type="InterPro" id="IPR036909">
    <property type="entry name" value="Cyt_c-like_dom_sf"/>
</dbReference>
<dbReference type="InterPro" id="IPR030999">
    <property type="entry name" value="Thiosulf_SoxX"/>
</dbReference>
<comment type="caution">
    <text evidence="7">The sequence shown here is derived from an EMBL/GenBank/DDBJ whole genome shotgun (WGS) entry which is preliminary data.</text>
</comment>
<protein>
    <recommendedName>
        <fullName evidence="6">Cytochrome c domain-containing protein</fullName>
    </recommendedName>
</protein>
<accession>A0A091B6H1</accession>
<gene>
    <name evidence="7" type="ORF">N790_07880</name>
</gene>
<proteinExistence type="predicted"/>
<evidence type="ECO:0000313" key="7">
    <source>
        <dbReference type="EMBL" id="KFN47336.1"/>
    </source>
</evidence>
<dbReference type="GO" id="GO:0046872">
    <property type="term" value="F:metal ion binding"/>
    <property type="evidence" value="ECO:0007669"/>
    <property type="project" value="UniProtKB-KW"/>
</dbReference>
<dbReference type="InterPro" id="IPR016823">
    <property type="entry name" value="Thiosulf_SoxX_II"/>
</dbReference>
<evidence type="ECO:0000256" key="4">
    <source>
        <dbReference type="PROSITE-ProRule" id="PRU00433"/>
    </source>
</evidence>
<dbReference type="PROSITE" id="PS51007">
    <property type="entry name" value="CYTC"/>
    <property type="match status" value="1"/>
</dbReference>
<dbReference type="OrthoDB" id="9808312at2"/>
<dbReference type="PATRIC" id="fig|1384054.3.peg.1641"/>
<keyword evidence="8" id="KW-1185">Reference proteome</keyword>
<dbReference type="STRING" id="1384054.N790_07880"/>
<dbReference type="PIRSF" id="PIRSF024608">
    <property type="entry name" value="UCP024608"/>
    <property type="match status" value="1"/>
</dbReference>
<feature type="signal peptide" evidence="5">
    <location>
        <begin position="1"/>
        <end position="23"/>
    </location>
</feature>
<dbReference type="RefSeq" id="WP_043803436.1">
    <property type="nucleotide sequence ID" value="NZ_AVCH01000162.1"/>
</dbReference>
<feature type="domain" description="Cytochrome c" evidence="6">
    <location>
        <begin position="97"/>
        <end position="204"/>
    </location>
</feature>
<organism evidence="7 8">
    <name type="scientific">Arenimonas malthae CC-JY-1</name>
    <dbReference type="NCBI Taxonomy" id="1384054"/>
    <lineage>
        <taxon>Bacteria</taxon>
        <taxon>Pseudomonadati</taxon>
        <taxon>Pseudomonadota</taxon>
        <taxon>Gammaproteobacteria</taxon>
        <taxon>Lysobacterales</taxon>
        <taxon>Lysobacteraceae</taxon>
        <taxon>Arenimonas</taxon>
    </lineage>
</organism>
<dbReference type="NCBIfam" id="TIGR04485">
    <property type="entry name" value="thiosulf_SoxX"/>
    <property type="match status" value="1"/>
</dbReference>
<keyword evidence="3 4" id="KW-0408">Iron</keyword>
<reference evidence="7 8" key="1">
    <citation type="submission" date="2013-09" db="EMBL/GenBank/DDBJ databases">
        <title>Genome sequencing of Arenimonas malthae.</title>
        <authorList>
            <person name="Chen F."/>
            <person name="Wang G."/>
        </authorList>
    </citation>
    <scope>NUCLEOTIDE SEQUENCE [LARGE SCALE GENOMIC DNA]</scope>
    <source>
        <strain evidence="7 8">CC-JY-1</strain>
    </source>
</reference>
<evidence type="ECO:0000256" key="3">
    <source>
        <dbReference type="ARBA" id="ARBA00023004"/>
    </source>
</evidence>
<evidence type="ECO:0000256" key="2">
    <source>
        <dbReference type="ARBA" id="ARBA00022723"/>
    </source>
</evidence>
<evidence type="ECO:0000313" key="8">
    <source>
        <dbReference type="Proteomes" id="UP000029392"/>
    </source>
</evidence>
<dbReference type="GO" id="GO:0020037">
    <property type="term" value="F:heme binding"/>
    <property type="evidence" value="ECO:0007669"/>
    <property type="project" value="InterPro"/>
</dbReference>
<keyword evidence="5" id="KW-0732">Signal</keyword>
<keyword evidence="2 4" id="KW-0479">Metal-binding</keyword>
<dbReference type="PROSITE" id="PS51257">
    <property type="entry name" value="PROKAR_LIPOPROTEIN"/>
    <property type="match status" value="1"/>
</dbReference>
<evidence type="ECO:0000259" key="6">
    <source>
        <dbReference type="PROSITE" id="PS51007"/>
    </source>
</evidence>
<dbReference type="EMBL" id="AVCH01000162">
    <property type="protein sequence ID" value="KFN47336.1"/>
    <property type="molecule type" value="Genomic_DNA"/>
</dbReference>
<feature type="chain" id="PRO_5001869443" description="Cytochrome c domain-containing protein" evidence="5">
    <location>
        <begin position="24"/>
        <end position="215"/>
    </location>
</feature>
<dbReference type="GO" id="GO:0009055">
    <property type="term" value="F:electron transfer activity"/>
    <property type="evidence" value="ECO:0007669"/>
    <property type="project" value="InterPro"/>
</dbReference>
<evidence type="ECO:0000256" key="1">
    <source>
        <dbReference type="ARBA" id="ARBA00022617"/>
    </source>
</evidence>
<dbReference type="SUPFAM" id="SSF46626">
    <property type="entry name" value="Cytochrome c"/>
    <property type="match status" value="1"/>
</dbReference>
<dbReference type="Pfam" id="PF00034">
    <property type="entry name" value="Cytochrom_C"/>
    <property type="match status" value="1"/>
</dbReference>
<dbReference type="AlphaFoldDB" id="A0A091B6H1"/>